<sequence>MINQRKWMMLWLNKTEQSRKVLLGRNIENILWFTFLERQLRNFTTSPNKRNSPLPISATKEV</sequence>
<reference evidence="2" key="1">
    <citation type="submission" date="2022-11" db="UniProtKB">
        <authorList>
            <consortium name="WormBaseParasite"/>
        </authorList>
    </citation>
    <scope>IDENTIFICATION</scope>
</reference>
<accession>A0A915L844</accession>
<organism evidence="1 2">
    <name type="scientific">Romanomermis culicivorax</name>
    <name type="common">Nematode worm</name>
    <dbReference type="NCBI Taxonomy" id="13658"/>
    <lineage>
        <taxon>Eukaryota</taxon>
        <taxon>Metazoa</taxon>
        <taxon>Ecdysozoa</taxon>
        <taxon>Nematoda</taxon>
        <taxon>Enoplea</taxon>
        <taxon>Dorylaimia</taxon>
        <taxon>Mermithida</taxon>
        <taxon>Mermithoidea</taxon>
        <taxon>Mermithidae</taxon>
        <taxon>Romanomermis</taxon>
    </lineage>
</organism>
<dbReference type="AlphaFoldDB" id="A0A915L844"/>
<evidence type="ECO:0000313" key="2">
    <source>
        <dbReference type="WBParaSite" id="nRc.2.0.1.t46643-RA"/>
    </source>
</evidence>
<protein>
    <submittedName>
        <fullName evidence="2">Ovule protein</fullName>
    </submittedName>
</protein>
<name>A0A915L844_ROMCU</name>
<keyword evidence="1" id="KW-1185">Reference proteome</keyword>
<evidence type="ECO:0000313" key="1">
    <source>
        <dbReference type="Proteomes" id="UP000887565"/>
    </source>
</evidence>
<proteinExistence type="predicted"/>
<dbReference type="Proteomes" id="UP000887565">
    <property type="component" value="Unplaced"/>
</dbReference>
<dbReference type="WBParaSite" id="nRc.2.0.1.t46643-RA">
    <property type="protein sequence ID" value="nRc.2.0.1.t46643-RA"/>
    <property type="gene ID" value="nRc.2.0.1.g46643"/>
</dbReference>